<dbReference type="OrthoDB" id="515333at2759"/>
<evidence type="ECO:0000313" key="2">
    <source>
        <dbReference type="EMBL" id="KAI3438547.1"/>
    </source>
</evidence>
<reference evidence="2" key="2">
    <citation type="submission" date="2020-11" db="EMBL/GenBank/DDBJ databases">
        <authorList>
            <person name="Cecchin M."/>
            <person name="Marcolungo L."/>
            <person name="Rossato M."/>
            <person name="Girolomoni L."/>
            <person name="Cosentino E."/>
            <person name="Cuine S."/>
            <person name="Li-Beisson Y."/>
            <person name="Delledonne M."/>
            <person name="Ballottari M."/>
        </authorList>
    </citation>
    <scope>NUCLEOTIDE SEQUENCE</scope>
    <source>
        <strain evidence="2">211/11P</strain>
        <tissue evidence="2">Whole cell</tissue>
    </source>
</reference>
<reference evidence="2" key="1">
    <citation type="journal article" date="2019" name="Plant J.">
        <title>Chlorella vulgaris genome assembly and annotation reveals the molecular basis for metabolic acclimation to high light conditions.</title>
        <authorList>
            <person name="Cecchin M."/>
            <person name="Marcolungo L."/>
            <person name="Rossato M."/>
            <person name="Girolomoni L."/>
            <person name="Cosentino E."/>
            <person name="Cuine S."/>
            <person name="Li-Beisson Y."/>
            <person name="Delledonne M."/>
            <person name="Ballottari M."/>
        </authorList>
    </citation>
    <scope>NUCLEOTIDE SEQUENCE</scope>
    <source>
        <strain evidence="2">211/11P</strain>
    </source>
</reference>
<dbReference type="Proteomes" id="UP001055712">
    <property type="component" value="Unassembled WGS sequence"/>
</dbReference>
<evidence type="ECO:0000313" key="3">
    <source>
        <dbReference type="Proteomes" id="UP001055712"/>
    </source>
</evidence>
<feature type="region of interest" description="Disordered" evidence="1">
    <location>
        <begin position="164"/>
        <end position="183"/>
    </location>
</feature>
<protein>
    <submittedName>
        <fullName evidence="2">Uncharacterized protein</fullName>
    </submittedName>
</protein>
<proteinExistence type="predicted"/>
<keyword evidence="3" id="KW-1185">Reference proteome</keyword>
<evidence type="ECO:0000256" key="1">
    <source>
        <dbReference type="SAM" id="MobiDB-lite"/>
    </source>
</evidence>
<organism evidence="2 3">
    <name type="scientific">Chlorella vulgaris</name>
    <name type="common">Green alga</name>
    <dbReference type="NCBI Taxonomy" id="3077"/>
    <lineage>
        <taxon>Eukaryota</taxon>
        <taxon>Viridiplantae</taxon>
        <taxon>Chlorophyta</taxon>
        <taxon>core chlorophytes</taxon>
        <taxon>Trebouxiophyceae</taxon>
        <taxon>Chlorellales</taxon>
        <taxon>Chlorellaceae</taxon>
        <taxon>Chlorella clade</taxon>
        <taxon>Chlorella</taxon>
    </lineage>
</organism>
<comment type="caution">
    <text evidence="2">The sequence shown here is derived from an EMBL/GenBank/DDBJ whole genome shotgun (WGS) entry which is preliminary data.</text>
</comment>
<accession>A0A9D4Z2I5</accession>
<name>A0A9D4Z2I5_CHLVU</name>
<sequence length="348" mass="38014">MFGKRLRKEEPADAAATCRREASAVAAAAGSLLLATPSCSIELATPSSSISALPRTLSSSGTPLDVGVVGLPPRPVERGTVRSKAAYFEALCRANTTLHIECSAEGARHSCHPPIQDVDNDAAEDCPAGAVFACDTDMAAADSDADEAGSWQDYSEVHLLLRMPRGPGPSLPGSGSGSGSSKYGSVAEMEALVEQLQQALVVKEAQRKAAVDAFRRRSNEADNLQRVVRELSEGRAKVAVQRAMLADKYADLQQEYHRMLRIADLSRTVSKEHVASTSRTRSELRRVQSELHATKSHAQSLSEKQKKVRVELLLLKEKVQLLERFDFEEMQESVCKRQFTRYRVAETY</sequence>
<dbReference type="AlphaFoldDB" id="A0A9D4Z2I5"/>
<dbReference type="EMBL" id="SIDB01000001">
    <property type="protein sequence ID" value="KAI3438547.1"/>
    <property type="molecule type" value="Genomic_DNA"/>
</dbReference>
<gene>
    <name evidence="2" type="ORF">D9Q98_000975</name>
</gene>